<proteinExistence type="predicted"/>
<feature type="domain" description="Signal transduction histidine kinase subgroup 3 dimerisation and phosphoacceptor" evidence="5">
    <location>
        <begin position="202"/>
        <end position="268"/>
    </location>
</feature>
<feature type="transmembrane region" description="Helical" evidence="4">
    <location>
        <begin position="129"/>
        <end position="148"/>
    </location>
</feature>
<dbReference type="Gene3D" id="3.30.565.10">
    <property type="entry name" value="Histidine kinase-like ATPase, C-terminal domain"/>
    <property type="match status" value="1"/>
</dbReference>
<keyword evidence="2 6" id="KW-0418">Kinase</keyword>
<dbReference type="EMBL" id="JAUSYY010000001">
    <property type="protein sequence ID" value="MDQ0893492.1"/>
    <property type="molecule type" value="Genomic_DNA"/>
</dbReference>
<dbReference type="Pfam" id="PF07730">
    <property type="entry name" value="HisKA_3"/>
    <property type="match status" value="1"/>
</dbReference>
<keyword evidence="3" id="KW-0902">Two-component regulatory system</keyword>
<feature type="transmembrane region" description="Helical" evidence="4">
    <location>
        <begin position="78"/>
        <end position="98"/>
    </location>
</feature>
<keyword evidence="4" id="KW-0812">Transmembrane</keyword>
<keyword evidence="4" id="KW-1133">Transmembrane helix</keyword>
<dbReference type="Gene3D" id="1.20.5.1930">
    <property type="match status" value="1"/>
</dbReference>
<feature type="transmembrane region" description="Helical" evidence="4">
    <location>
        <begin position="104"/>
        <end position="122"/>
    </location>
</feature>
<keyword evidence="4" id="KW-0472">Membrane</keyword>
<evidence type="ECO:0000259" key="5">
    <source>
        <dbReference type="Pfam" id="PF07730"/>
    </source>
</evidence>
<feature type="transmembrane region" description="Helical" evidence="4">
    <location>
        <begin position="12"/>
        <end position="36"/>
    </location>
</feature>
<evidence type="ECO:0000313" key="7">
    <source>
        <dbReference type="Proteomes" id="UP001239083"/>
    </source>
</evidence>
<dbReference type="EC" id="2.7.13.3" evidence="6"/>
<keyword evidence="1 6" id="KW-0808">Transferase</keyword>
<dbReference type="CDD" id="cd16917">
    <property type="entry name" value="HATPase_UhpB-NarQ-NarX-like"/>
    <property type="match status" value="1"/>
</dbReference>
<dbReference type="PANTHER" id="PTHR24421">
    <property type="entry name" value="NITRATE/NITRITE SENSOR PROTEIN NARX-RELATED"/>
    <property type="match status" value="1"/>
</dbReference>
<dbReference type="PANTHER" id="PTHR24421:SF63">
    <property type="entry name" value="SENSOR HISTIDINE KINASE DESK"/>
    <property type="match status" value="1"/>
</dbReference>
<reference evidence="6 7" key="1">
    <citation type="submission" date="2023-07" db="EMBL/GenBank/DDBJ databases">
        <title>Comparative genomics of wheat-associated soil bacteria to identify genetic determinants of phenazine resistance.</title>
        <authorList>
            <person name="Mouncey N."/>
        </authorList>
    </citation>
    <scope>NUCLEOTIDE SEQUENCE [LARGE SCALE GENOMIC DNA]</scope>
    <source>
        <strain evidence="6 7">V3I3</strain>
    </source>
</reference>
<keyword evidence="7" id="KW-1185">Reference proteome</keyword>
<dbReference type="GO" id="GO:0004673">
    <property type="term" value="F:protein histidine kinase activity"/>
    <property type="evidence" value="ECO:0007669"/>
    <property type="project" value="UniProtKB-EC"/>
</dbReference>
<gene>
    <name evidence="6" type="ORF">QFZ26_001047</name>
</gene>
<protein>
    <submittedName>
        <fullName evidence="6">Two-component system sensor histidine kinase DesK</fullName>
        <ecNumber evidence="6">2.7.13.3</ecNumber>
    </submittedName>
</protein>
<evidence type="ECO:0000256" key="1">
    <source>
        <dbReference type="ARBA" id="ARBA00022679"/>
    </source>
</evidence>
<evidence type="ECO:0000313" key="6">
    <source>
        <dbReference type="EMBL" id="MDQ0893492.1"/>
    </source>
</evidence>
<dbReference type="RefSeq" id="WP_307039953.1">
    <property type="nucleotide sequence ID" value="NZ_JAUSYY010000001.1"/>
</dbReference>
<evidence type="ECO:0000256" key="4">
    <source>
        <dbReference type="SAM" id="Phobius"/>
    </source>
</evidence>
<dbReference type="InterPro" id="IPR011712">
    <property type="entry name" value="Sig_transdc_His_kin_sub3_dim/P"/>
</dbReference>
<dbReference type="Proteomes" id="UP001239083">
    <property type="component" value="Unassembled WGS sequence"/>
</dbReference>
<organism evidence="6 7">
    <name type="scientific">Agromyces ramosus</name>
    <dbReference type="NCBI Taxonomy" id="33879"/>
    <lineage>
        <taxon>Bacteria</taxon>
        <taxon>Bacillati</taxon>
        <taxon>Actinomycetota</taxon>
        <taxon>Actinomycetes</taxon>
        <taxon>Micrococcales</taxon>
        <taxon>Microbacteriaceae</taxon>
        <taxon>Agromyces</taxon>
    </lineage>
</organism>
<evidence type="ECO:0000256" key="2">
    <source>
        <dbReference type="ARBA" id="ARBA00022777"/>
    </source>
</evidence>
<feature type="transmembrane region" description="Helical" evidence="4">
    <location>
        <begin position="160"/>
        <end position="181"/>
    </location>
</feature>
<dbReference type="InterPro" id="IPR050482">
    <property type="entry name" value="Sensor_HK_TwoCompSys"/>
</dbReference>
<feature type="transmembrane region" description="Helical" evidence="4">
    <location>
        <begin position="42"/>
        <end position="66"/>
    </location>
</feature>
<comment type="caution">
    <text evidence="6">The sequence shown here is derived from an EMBL/GenBank/DDBJ whole genome shotgun (WGS) entry which is preliminary data.</text>
</comment>
<name>A0ABU0R5Y0_9MICO</name>
<dbReference type="SUPFAM" id="SSF55874">
    <property type="entry name" value="ATPase domain of HSP90 chaperone/DNA topoisomerase II/histidine kinase"/>
    <property type="match status" value="1"/>
</dbReference>
<evidence type="ECO:0000256" key="3">
    <source>
        <dbReference type="ARBA" id="ARBA00023012"/>
    </source>
</evidence>
<dbReference type="InterPro" id="IPR036890">
    <property type="entry name" value="HATPase_C_sf"/>
</dbReference>
<sequence length="400" mass="42629">MPSEHSRSVHTTWLYTLSSVVFFVGFFVGFVALIMLEAYSNAPSALGAALIVLQLVAGAALIRFCWFLQVGRGGGLPGAAWTIALFVPAVTAWVLGLFSPGYELIAATSLWAACCLVVCLMPKPWRWPALGASAIVFVAHPVIATVALDAPFPYATGGSAWAISIYALTLPFMLLSSLWWWEIVVELDRHRRSAAELAVTQERLRFASDLHDIQGHHLQVISLKSELAERLLERDPVAAREHIHEVRLIAKEALEATRSLVAGYRQVSLADELENAREVLTAAGAECELRLGELPTDATTRSALASVVREATTNILRHSAATRVSIVLSRGTGAGRCELVIANDGASAEAVRGSGAAASGLAGLRERLAAVGGTIETSTDASSARFELRVSVPVAAEVTA</sequence>
<accession>A0ABU0R5Y0</accession>